<name>A0A6G1LDR4_9PEZI</name>
<dbReference type="AlphaFoldDB" id="A0A6G1LDR4"/>
<accession>A0A6G1LDR4</accession>
<organism evidence="7 8">
    <name type="scientific">Teratosphaeria nubilosa</name>
    <dbReference type="NCBI Taxonomy" id="161662"/>
    <lineage>
        <taxon>Eukaryota</taxon>
        <taxon>Fungi</taxon>
        <taxon>Dikarya</taxon>
        <taxon>Ascomycota</taxon>
        <taxon>Pezizomycotina</taxon>
        <taxon>Dothideomycetes</taxon>
        <taxon>Dothideomycetidae</taxon>
        <taxon>Mycosphaerellales</taxon>
        <taxon>Teratosphaeriaceae</taxon>
        <taxon>Teratosphaeria</taxon>
    </lineage>
</organism>
<evidence type="ECO:0008006" key="9">
    <source>
        <dbReference type="Google" id="ProtNLM"/>
    </source>
</evidence>
<keyword evidence="2 6" id="KW-0812">Transmembrane</keyword>
<evidence type="ECO:0000313" key="8">
    <source>
        <dbReference type="Proteomes" id="UP000799436"/>
    </source>
</evidence>
<keyword evidence="3 6" id="KW-1133">Transmembrane helix</keyword>
<dbReference type="Proteomes" id="UP000799436">
    <property type="component" value="Unassembled WGS sequence"/>
</dbReference>
<feature type="transmembrane region" description="Helical" evidence="6">
    <location>
        <begin position="433"/>
        <end position="452"/>
    </location>
</feature>
<evidence type="ECO:0000313" key="7">
    <source>
        <dbReference type="EMBL" id="KAF2771083.1"/>
    </source>
</evidence>
<dbReference type="Gene3D" id="1.20.58.340">
    <property type="entry name" value="Magnesium transport protein CorA, transmembrane region"/>
    <property type="match status" value="1"/>
</dbReference>
<feature type="compositionally biased region" description="Polar residues" evidence="5">
    <location>
        <begin position="323"/>
        <end position="338"/>
    </location>
</feature>
<comment type="subcellular location">
    <subcellularLocation>
        <location evidence="1">Membrane</location>
        <topology evidence="1">Multi-pass membrane protein</topology>
    </subcellularLocation>
</comment>
<keyword evidence="8" id="KW-1185">Reference proteome</keyword>
<gene>
    <name evidence="7" type="ORF">EJ03DRAFT_269309</name>
</gene>
<evidence type="ECO:0000256" key="6">
    <source>
        <dbReference type="SAM" id="Phobius"/>
    </source>
</evidence>
<dbReference type="GO" id="GO:0016020">
    <property type="term" value="C:membrane"/>
    <property type="evidence" value="ECO:0007669"/>
    <property type="project" value="UniProtKB-SubCell"/>
</dbReference>
<dbReference type="EMBL" id="ML995821">
    <property type="protein sequence ID" value="KAF2771083.1"/>
    <property type="molecule type" value="Genomic_DNA"/>
</dbReference>
<evidence type="ECO:0000256" key="5">
    <source>
        <dbReference type="SAM" id="MobiDB-lite"/>
    </source>
</evidence>
<evidence type="ECO:0000256" key="4">
    <source>
        <dbReference type="ARBA" id="ARBA00023136"/>
    </source>
</evidence>
<proteinExistence type="predicted"/>
<keyword evidence="4 6" id="KW-0472">Membrane</keyword>
<dbReference type="SUPFAM" id="SSF144083">
    <property type="entry name" value="Magnesium transport protein CorA, transmembrane region"/>
    <property type="match status" value="1"/>
</dbReference>
<evidence type="ECO:0000256" key="3">
    <source>
        <dbReference type="ARBA" id="ARBA00022989"/>
    </source>
</evidence>
<evidence type="ECO:0000256" key="2">
    <source>
        <dbReference type="ARBA" id="ARBA00022692"/>
    </source>
</evidence>
<sequence>MDFLPQKEPEKPVYNDIAALKDALDATHAASTKVTDRLIIVEDLSRDVVELLGARYDIDPLFFLSHIGDYLFHNTRDPWVEMPDLDVIARQRSFFTLQYLRGRYFSTPRDFEKAEKESGSFNVLRRLDSDRSRERLQNGLLDVNGASVTLTRTKTSLWTRPSKGTKEPVLAILLVDPTVSSGFPLWNGPRPFESTPSMQDLARISSDTTVNRISLFDDAVYWSSKLGAKELAKIHQDPKCFAIPMLQLVLADWKTVLKHMKTMLGNIEWEFERPHWGETTDDIDKSLKKLSPWRRNMHYYKAMVAEAIDRLFPPHERTHVSHDSQPGSSAPLTQLNHDNNAHGGVPTPSSGILSLLYDFYLVQQQMDTSQQRIEGIQAMATNTINIEEARRAVDQNKHLARLTLLATIFIPLNFTSSFLSMSPGFASQASVTTVWLFFALGVPLTLSALIIVDVTNPKSGLLVTTLRRWGLLPPKREKSLAGKSDMSDKVELGKTIPFFHRSKTGVEPSRQDR</sequence>
<dbReference type="InterPro" id="IPR045863">
    <property type="entry name" value="CorA_TM1_TM2"/>
</dbReference>
<evidence type="ECO:0000256" key="1">
    <source>
        <dbReference type="ARBA" id="ARBA00004141"/>
    </source>
</evidence>
<reference evidence="7" key="1">
    <citation type="journal article" date="2020" name="Stud. Mycol.">
        <title>101 Dothideomycetes genomes: a test case for predicting lifestyles and emergence of pathogens.</title>
        <authorList>
            <person name="Haridas S."/>
            <person name="Albert R."/>
            <person name="Binder M."/>
            <person name="Bloem J."/>
            <person name="Labutti K."/>
            <person name="Salamov A."/>
            <person name="Andreopoulos B."/>
            <person name="Baker S."/>
            <person name="Barry K."/>
            <person name="Bills G."/>
            <person name="Bluhm B."/>
            <person name="Cannon C."/>
            <person name="Castanera R."/>
            <person name="Culley D."/>
            <person name="Daum C."/>
            <person name="Ezra D."/>
            <person name="Gonzalez J."/>
            <person name="Henrissat B."/>
            <person name="Kuo A."/>
            <person name="Liang C."/>
            <person name="Lipzen A."/>
            <person name="Lutzoni F."/>
            <person name="Magnuson J."/>
            <person name="Mondo S."/>
            <person name="Nolan M."/>
            <person name="Ohm R."/>
            <person name="Pangilinan J."/>
            <person name="Park H.-J."/>
            <person name="Ramirez L."/>
            <person name="Alfaro M."/>
            <person name="Sun H."/>
            <person name="Tritt A."/>
            <person name="Yoshinaga Y."/>
            <person name="Zwiers L.-H."/>
            <person name="Turgeon B."/>
            <person name="Goodwin S."/>
            <person name="Spatafora J."/>
            <person name="Crous P."/>
            <person name="Grigoriev I."/>
        </authorList>
    </citation>
    <scope>NUCLEOTIDE SEQUENCE</scope>
    <source>
        <strain evidence="7">CBS 116005</strain>
    </source>
</reference>
<feature type="transmembrane region" description="Helical" evidence="6">
    <location>
        <begin position="399"/>
        <end position="421"/>
    </location>
</feature>
<dbReference type="OrthoDB" id="3231000at2759"/>
<protein>
    <recommendedName>
        <fullName evidence="9">Cora-domain-containing protein</fullName>
    </recommendedName>
</protein>
<feature type="region of interest" description="Disordered" evidence="5">
    <location>
        <begin position="316"/>
        <end position="343"/>
    </location>
</feature>